<evidence type="ECO:0000313" key="9">
    <source>
        <dbReference type="Proteomes" id="UP001596310"/>
    </source>
</evidence>
<name>A0ABW1UQ82_9LACO</name>
<evidence type="ECO:0000256" key="5">
    <source>
        <dbReference type="ARBA" id="ARBA00023136"/>
    </source>
</evidence>
<keyword evidence="5 6" id="KW-0472">Membrane</keyword>
<dbReference type="Pfam" id="PF02687">
    <property type="entry name" value="FtsX"/>
    <property type="match status" value="1"/>
</dbReference>
<proteinExistence type="predicted"/>
<keyword evidence="2" id="KW-1003">Cell membrane</keyword>
<evidence type="ECO:0000256" key="2">
    <source>
        <dbReference type="ARBA" id="ARBA00022475"/>
    </source>
</evidence>
<feature type="domain" description="ABC3 transporter permease C-terminal" evidence="7">
    <location>
        <begin position="49"/>
        <end position="165"/>
    </location>
</feature>
<dbReference type="RefSeq" id="WP_125601856.1">
    <property type="nucleotide sequence ID" value="NZ_JBHSSM010000021.1"/>
</dbReference>
<protein>
    <submittedName>
        <fullName evidence="8">FtsX-like permease family protein</fullName>
    </submittedName>
</protein>
<accession>A0ABW1UQ82</accession>
<dbReference type="PANTHER" id="PTHR30287:SF1">
    <property type="entry name" value="INNER MEMBRANE PROTEIN"/>
    <property type="match status" value="1"/>
</dbReference>
<keyword evidence="3 6" id="KW-0812">Transmembrane</keyword>
<evidence type="ECO:0000313" key="8">
    <source>
        <dbReference type="EMBL" id="MFC6315813.1"/>
    </source>
</evidence>
<feature type="transmembrane region" description="Helical" evidence="6">
    <location>
        <begin position="46"/>
        <end position="67"/>
    </location>
</feature>
<dbReference type="InterPro" id="IPR003838">
    <property type="entry name" value="ABC3_permease_C"/>
</dbReference>
<dbReference type="InterPro" id="IPR038766">
    <property type="entry name" value="Membrane_comp_ABC_pdt"/>
</dbReference>
<organism evidence="8 9">
    <name type="scientific">Lapidilactobacillus achengensis</name>
    <dbReference type="NCBI Taxonomy" id="2486000"/>
    <lineage>
        <taxon>Bacteria</taxon>
        <taxon>Bacillati</taxon>
        <taxon>Bacillota</taxon>
        <taxon>Bacilli</taxon>
        <taxon>Lactobacillales</taxon>
        <taxon>Lactobacillaceae</taxon>
        <taxon>Lapidilactobacillus</taxon>
    </lineage>
</organism>
<evidence type="ECO:0000256" key="3">
    <source>
        <dbReference type="ARBA" id="ARBA00022692"/>
    </source>
</evidence>
<gene>
    <name evidence="8" type="ORF">ACFQHW_09595</name>
</gene>
<reference evidence="9" key="1">
    <citation type="journal article" date="2019" name="Int. J. Syst. Evol. Microbiol.">
        <title>The Global Catalogue of Microorganisms (GCM) 10K type strain sequencing project: providing services to taxonomists for standard genome sequencing and annotation.</title>
        <authorList>
            <consortium name="The Broad Institute Genomics Platform"/>
            <consortium name="The Broad Institute Genome Sequencing Center for Infectious Disease"/>
            <person name="Wu L."/>
            <person name="Ma J."/>
        </authorList>
    </citation>
    <scope>NUCLEOTIDE SEQUENCE [LARGE SCALE GENOMIC DNA]</scope>
    <source>
        <strain evidence="9">CCM 8897</strain>
    </source>
</reference>
<evidence type="ECO:0000259" key="7">
    <source>
        <dbReference type="Pfam" id="PF02687"/>
    </source>
</evidence>
<dbReference type="EMBL" id="JBHSSM010000021">
    <property type="protein sequence ID" value="MFC6315813.1"/>
    <property type="molecule type" value="Genomic_DNA"/>
</dbReference>
<keyword evidence="4 6" id="KW-1133">Transmembrane helix</keyword>
<comment type="caution">
    <text evidence="8">The sequence shown here is derived from an EMBL/GenBank/DDBJ whole genome shotgun (WGS) entry which is preliminary data.</text>
</comment>
<feature type="transmembrane region" description="Helical" evidence="6">
    <location>
        <begin position="138"/>
        <end position="163"/>
    </location>
</feature>
<dbReference type="PANTHER" id="PTHR30287">
    <property type="entry name" value="MEMBRANE COMPONENT OF PREDICTED ABC SUPERFAMILY METABOLITE UPTAKE TRANSPORTER"/>
    <property type="match status" value="1"/>
</dbReference>
<evidence type="ECO:0000256" key="4">
    <source>
        <dbReference type="ARBA" id="ARBA00022989"/>
    </source>
</evidence>
<evidence type="ECO:0000256" key="6">
    <source>
        <dbReference type="SAM" id="Phobius"/>
    </source>
</evidence>
<keyword evidence="9" id="KW-1185">Reference proteome</keyword>
<sequence length="408" mass="44911">MTAAATKLQQARQQAKAQINTQYYFNDRQALPGYSSYGELAERIQAIANVFPLIFFLIAILVTFTTMTRMIEEDRLQIGTMKALGYTRREIGRGYLTYALLAALCGSVAGVIIGTETLPRIIFKMMQNQFSLPDHGVLYIPSTIAIASLLAAFATLGAVGIAISRELRERPAALLLPRAPKAGKEILLEKIKPLWRHLSFNRKVSYRNLFRFKSRMWMGILGIAGGTGLILAGFGIRDSIAASSERQFSEIIHYQAVVTTTKTSAPKAAQVLAADSRYQSKLPVHAEQVNLRAAGQQVDAVTLYAAAQPAKFQRYMALTGPLPDKNGVILSAKTAQLLELTVGDQFTVQASDGVRFQAKLRGVTTNYAGHFIYFSRGYLHQVAADRDQINTWLVRTKSATSAQEQDLA</sequence>
<feature type="transmembrane region" description="Helical" evidence="6">
    <location>
        <begin position="216"/>
        <end position="236"/>
    </location>
</feature>
<comment type="subcellular location">
    <subcellularLocation>
        <location evidence="1">Cell membrane</location>
        <topology evidence="1">Multi-pass membrane protein</topology>
    </subcellularLocation>
</comment>
<dbReference type="Proteomes" id="UP001596310">
    <property type="component" value="Unassembled WGS sequence"/>
</dbReference>
<feature type="transmembrane region" description="Helical" evidence="6">
    <location>
        <begin position="95"/>
        <end position="118"/>
    </location>
</feature>
<evidence type="ECO:0000256" key="1">
    <source>
        <dbReference type="ARBA" id="ARBA00004651"/>
    </source>
</evidence>